<accession>A0ABQ5C8W4</accession>
<feature type="region of interest" description="Disordered" evidence="1">
    <location>
        <begin position="1"/>
        <end position="34"/>
    </location>
</feature>
<reference evidence="2" key="2">
    <citation type="submission" date="2022-01" db="EMBL/GenBank/DDBJ databases">
        <authorList>
            <person name="Yamashiro T."/>
            <person name="Shiraishi A."/>
            <person name="Satake H."/>
            <person name="Nakayama K."/>
        </authorList>
    </citation>
    <scope>NUCLEOTIDE SEQUENCE</scope>
</reference>
<protein>
    <recommendedName>
        <fullName evidence="4">Translocon at the inner envelope membrane of chloroplasts 214</fullName>
    </recommendedName>
</protein>
<feature type="region of interest" description="Disordered" evidence="1">
    <location>
        <begin position="64"/>
        <end position="87"/>
    </location>
</feature>
<organism evidence="2 3">
    <name type="scientific">Tanacetum coccineum</name>
    <dbReference type="NCBI Taxonomy" id="301880"/>
    <lineage>
        <taxon>Eukaryota</taxon>
        <taxon>Viridiplantae</taxon>
        <taxon>Streptophyta</taxon>
        <taxon>Embryophyta</taxon>
        <taxon>Tracheophyta</taxon>
        <taxon>Spermatophyta</taxon>
        <taxon>Magnoliopsida</taxon>
        <taxon>eudicotyledons</taxon>
        <taxon>Gunneridae</taxon>
        <taxon>Pentapetalae</taxon>
        <taxon>asterids</taxon>
        <taxon>campanulids</taxon>
        <taxon>Asterales</taxon>
        <taxon>Asteraceae</taxon>
        <taxon>Asteroideae</taxon>
        <taxon>Anthemideae</taxon>
        <taxon>Anthemidinae</taxon>
        <taxon>Tanacetum</taxon>
    </lineage>
</organism>
<keyword evidence="3" id="KW-1185">Reference proteome</keyword>
<dbReference type="EMBL" id="BQNB010014017">
    <property type="protein sequence ID" value="GJT22999.1"/>
    <property type="molecule type" value="Genomic_DNA"/>
</dbReference>
<proteinExistence type="predicted"/>
<sequence length="112" mass="13063">MEQMTSICDMVGQIMQKKGRNESEMRKEESGKDSHICEPEYSLIMWDENIDTIPEKESDELIKSSVENLVPSNDDESLSDEERSRENSKFIESRLFDDEGTHFTARLIRPFL</sequence>
<evidence type="ECO:0000313" key="2">
    <source>
        <dbReference type="EMBL" id="GJT22999.1"/>
    </source>
</evidence>
<dbReference type="Proteomes" id="UP001151760">
    <property type="component" value="Unassembled WGS sequence"/>
</dbReference>
<evidence type="ECO:0000256" key="1">
    <source>
        <dbReference type="SAM" id="MobiDB-lite"/>
    </source>
</evidence>
<evidence type="ECO:0008006" key="4">
    <source>
        <dbReference type="Google" id="ProtNLM"/>
    </source>
</evidence>
<name>A0ABQ5C8W4_9ASTR</name>
<comment type="caution">
    <text evidence="2">The sequence shown here is derived from an EMBL/GenBank/DDBJ whole genome shotgun (WGS) entry which is preliminary data.</text>
</comment>
<evidence type="ECO:0000313" key="3">
    <source>
        <dbReference type="Proteomes" id="UP001151760"/>
    </source>
</evidence>
<gene>
    <name evidence="2" type="ORF">Tco_0892936</name>
</gene>
<reference evidence="2" key="1">
    <citation type="journal article" date="2022" name="Int. J. Mol. Sci.">
        <title>Draft Genome of Tanacetum Coccineum: Genomic Comparison of Closely Related Tanacetum-Family Plants.</title>
        <authorList>
            <person name="Yamashiro T."/>
            <person name="Shiraishi A."/>
            <person name="Nakayama K."/>
            <person name="Satake H."/>
        </authorList>
    </citation>
    <scope>NUCLEOTIDE SEQUENCE</scope>
</reference>
<feature type="compositionally biased region" description="Basic and acidic residues" evidence="1">
    <location>
        <begin position="19"/>
        <end position="34"/>
    </location>
</feature>